<protein>
    <submittedName>
        <fullName evidence="2">Uncharacterized protein</fullName>
    </submittedName>
</protein>
<gene>
    <name evidence="2" type="ORF">C1SCF055_LOCUS35339</name>
</gene>
<evidence type="ECO:0000313" key="4">
    <source>
        <dbReference type="Proteomes" id="UP001152797"/>
    </source>
</evidence>
<organism evidence="2">
    <name type="scientific">Cladocopium goreaui</name>
    <dbReference type="NCBI Taxonomy" id="2562237"/>
    <lineage>
        <taxon>Eukaryota</taxon>
        <taxon>Sar</taxon>
        <taxon>Alveolata</taxon>
        <taxon>Dinophyceae</taxon>
        <taxon>Suessiales</taxon>
        <taxon>Symbiodiniaceae</taxon>
        <taxon>Cladocopium</taxon>
    </lineage>
</organism>
<comment type="caution">
    <text evidence="2">The sequence shown here is derived from an EMBL/GenBank/DDBJ whole genome shotgun (WGS) entry which is preliminary data.</text>
</comment>
<dbReference type="AlphaFoldDB" id="A0A9P1DIF6"/>
<dbReference type="EMBL" id="CAMXCT030004702">
    <property type="protein sequence ID" value="CAL4797334.1"/>
    <property type="molecule type" value="Genomic_DNA"/>
</dbReference>
<dbReference type="Proteomes" id="UP001152797">
    <property type="component" value="Unassembled WGS sequence"/>
</dbReference>
<proteinExistence type="predicted"/>
<name>A0A9P1DIF6_9DINO</name>
<evidence type="ECO:0000313" key="2">
    <source>
        <dbReference type="EMBL" id="CAI4010022.1"/>
    </source>
</evidence>
<reference evidence="3" key="2">
    <citation type="submission" date="2024-04" db="EMBL/GenBank/DDBJ databases">
        <authorList>
            <person name="Chen Y."/>
            <person name="Shah S."/>
            <person name="Dougan E. K."/>
            <person name="Thang M."/>
            <person name="Chan C."/>
        </authorList>
    </citation>
    <scope>NUCLEOTIDE SEQUENCE [LARGE SCALE GENOMIC DNA]</scope>
</reference>
<sequence length="126" mass="13178">MGPQLRRNLEELQSLQEELSWSNRPSLPVKALDHLPRPPHKRAKALPSSAPIPGALGAAMGLPQVGGKLDSQGDAALQALVKASADLQKMSGTSAQHLQPSIASMAAFLPLALSAGPRSKHGGHFL</sequence>
<keyword evidence="4" id="KW-1185">Reference proteome</keyword>
<accession>A0A9P1DIF6</accession>
<evidence type="ECO:0000313" key="3">
    <source>
        <dbReference type="EMBL" id="CAL1163397.1"/>
    </source>
</evidence>
<dbReference type="EMBL" id="CAMXCT010004702">
    <property type="protein sequence ID" value="CAI4010022.1"/>
    <property type="molecule type" value="Genomic_DNA"/>
</dbReference>
<evidence type="ECO:0000256" key="1">
    <source>
        <dbReference type="SAM" id="MobiDB-lite"/>
    </source>
</evidence>
<reference evidence="2" key="1">
    <citation type="submission" date="2022-10" db="EMBL/GenBank/DDBJ databases">
        <authorList>
            <person name="Chen Y."/>
            <person name="Dougan E. K."/>
            <person name="Chan C."/>
            <person name="Rhodes N."/>
            <person name="Thang M."/>
        </authorList>
    </citation>
    <scope>NUCLEOTIDE SEQUENCE</scope>
</reference>
<dbReference type="EMBL" id="CAMXCT020004702">
    <property type="protein sequence ID" value="CAL1163397.1"/>
    <property type="molecule type" value="Genomic_DNA"/>
</dbReference>
<feature type="region of interest" description="Disordered" evidence="1">
    <location>
        <begin position="31"/>
        <end position="50"/>
    </location>
</feature>